<organism evidence="1">
    <name type="scientific">marine metagenome</name>
    <dbReference type="NCBI Taxonomy" id="408172"/>
    <lineage>
        <taxon>unclassified sequences</taxon>
        <taxon>metagenomes</taxon>
        <taxon>ecological metagenomes</taxon>
    </lineage>
</organism>
<gene>
    <name evidence="1" type="ORF">METZ01_LOCUS65641</name>
</gene>
<dbReference type="PROSITE" id="PS51257">
    <property type="entry name" value="PROKAR_LIPOPROTEIN"/>
    <property type="match status" value="1"/>
</dbReference>
<reference evidence="1" key="1">
    <citation type="submission" date="2018-05" db="EMBL/GenBank/DDBJ databases">
        <authorList>
            <person name="Lanie J.A."/>
            <person name="Ng W.-L."/>
            <person name="Kazmierczak K.M."/>
            <person name="Andrzejewski T.M."/>
            <person name="Davidsen T.M."/>
            <person name="Wayne K.J."/>
            <person name="Tettelin H."/>
            <person name="Glass J.I."/>
            <person name="Rusch D."/>
            <person name="Podicherti R."/>
            <person name="Tsui H.-C.T."/>
            <person name="Winkler M.E."/>
        </authorList>
    </citation>
    <scope>NUCLEOTIDE SEQUENCE</scope>
</reference>
<protein>
    <submittedName>
        <fullName evidence="1">Uncharacterized protein</fullName>
    </submittedName>
</protein>
<dbReference type="EMBL" id="UINC01004229">
    <property type="protein sequence ID" value="SVA12787.1"/>
    <property type="molecule type" value="Genomic_DNA"/>
</dbReference>
<sequence>MKTKFQRQIVLILLCLLAAVVVSCGGDDEEDQGLVSGEGGSERSNAPTMIPEFSGPIPTPSPVPVVTDESTAVRVMWVHLTKCVPVEVTHLDVQQGVRGEWMVMPIQGSPQEFGTWRVDQSGDVTPHNARGELWQKYIESECDTSILQPAANDVLTDGDAVTTLWAHLARCIPEMSLGVFSAQKDRRTGAWVVVTVPESQDDYGVWSVKRDANIEPLNDRAAEVSKMVGAVAGSKGGDKSELAAGCSPVIGSGDDARRRLWTHLSPCYPTIDPNSISTTWDPSNHLWVAVSKERPADTTAKDTPSVWHITRDGNILAKNLSAESTWAVANTGNC</sequence>
<dbReference type="AlphaFoldDB" id="A0A381TDJ3"/>
<accession>A0A381TDJ3</accession>
<name>A0A381TDJ3_9ZZZZ</name>
<evidence type="ECO:0000313" key="1">
    <source>
        <dbReference type="EMBL" id="SVA12787.1"/>
    </source>
</evidence>
<proteinExistence type="predicted"/>